<keyword evidence="1" id="KW-0813">Transport</keyword>
<dbReference type="InterPro" id="IPR008995">
    <property type="entry name" value="Mo/tungstate-bd_C_term_dom"/>
</dbReference>
<dbReference type="InterPro" id="IPR003439">
    <property type="entry name" value="ABC_transporter-like_ATP-bd"/>
</dbReference>
<dbReference type="Pfam" id="PF08402">
    <property type="entry name" value="TOBE_2"/>
    <property type="match status" value="1"/>
</dbReference>
<dbReference type="InterPro" id="IPR047641">
    <property type="entry name" value="ABC_transpr_MalK/UgpC-like"/>
</dbReference>
<keyword evidence="9" id="KW-1185">Reference proteome</keyword>
<organism evidence="8 9">
    <name type="scientific">Pseudonocardia zijingensis</name>
    <dbReference type="NCBI Taxonomy" id="153376"/>
    <lineage>
        <taxon>Bacteria</taxon>
        <taxon>Bacillati</taxon>
        <taxon>Actinomycetota</taxon>
        <taxon>Actinomycetes</taxon>
        <taxon>Pseudonocardiales</taxon>
        <taxon>Pseudonocardiaceae</taxon>
        <taxon>Pseudonocardia</taxon>
    </lineage>
</organism>
<evidence type="ECO:0000256" key="1">
    <source>
        <dbReference type="ARBA" id="ARBA00022448"/>
    </source>
</evidence>
<keyword evidence="5" id="KW-1278">Translocase</keyword>
<dbReference type="RefSeq" id="WP_343941635.1">
    <property type="nucleotide sequence ID" value="NZ_BAAAHP010000075.1"/>
</dbReference>
<comment type="caution">
    <text evidence="8">The sequence shown here is derived from an EMBL/GenBank/DDBJ whole genome shotgun (WGS) entry which is preliminary data.</text>
</comment>
<keyword evidence="2" id="KW-1003">Cell membrane</keyword>
<keyword evidence="4 8" id="KW-0067">ATP-binding</keyword>
<keyword evidence="6" id="KW-0472">Membrane</keyword>
<protein>
    <submittedName>
        <fullName evidence="8">ABC transporter ATP-binding protein</fullName>
    </submittedName>
</protein>
<dbReference type="PROSITE" id="PS50893">
    <property type="entry name" value="ABC_TRANSPORTER_2"/>
    <property type="match status" value="1"/>
</dbReference>
<dbReference type="GO" id="GO:0005524">
    <property type="term" value="F:ATP binding"/>
    <property type="evidence" value="ECO:0007669"/>
    <property type="project" value="UniProtKB-KW"/>
</dbReference>
<dbReference type="SUPFAM" id="SSF52540">
    <property type="entry name" value="P-loop containing nucleoside triphosphate hydrolases"/>
    <property type="match status" value="1"/>
</dbReference>
<evidence type="ECO:0000259" key="7">
    <source>
        <dbReference type="PROSITE" id="PS50893"/>
    </source>
</evidence>
<dbReference type="PANTHER" id="PTHR43875">
    <property type="entry name" value="MALTODEXTRIN IMPORT ATP-BINDING PROTEIN MSMX"/>
    <property type="match status" value="1"/>
</dbReference>
<dbReference type="EMBL" id="BAAAHP010000075">
    <property type="protein sequence ID" value="GAA0935153.1"/>
    <property type="molecule type" value="Genomic_DNA"/>
</dbReference>
<dbReference type="Gene3D" id="3.40.50.300">
    <property type="entry name" value="P-loop containing nucleotide triphosphate hydrolases"/>
    <property type="match status" value="1"/>
</dbReference>
<gene>
    <name evidence="8" type="ORF">GCM10009559_26420</name>
</gene>
<dbReference type="PANTHER" id="PTHR43875:SF15">
    <property type="entry name" value="TREHALOSE IMPORT ATP-BINDING PROTEIN SUGC"/>
    <property type="match status" value="1"/>
</dbReference>
<dbReference type="PROSITE" id="PS00211">
    <property type="entry name" value="ABC_TRANSPORTER_1"/>
    <property type="match status" value="1"/>
</dbReference>
<feature type="domain" description="ABC transporter" evidence="7">
    <location>
        <begin position="4"/>
        <end position="249"/>
    </location>
</feature>
<dbReference type="SMART" id="SM00382">
    <property type="entry name" value="AAA"/>
    <property type="match status" value="1"/>
</dbReference>
<evidence type="ECO:0000256" key="6">
    <source>
        <dbReference type="ARBA" id="ARBA00023136"/>
    </source>
</evidence>
<dbReference type="Proteomes" id="UP001499967">
    <property type="component" value="Unassembled WGS sequence"/>
</dbReference>
<evidence type="ECO:0000256" key="4">
    <source>
        <dbReference type="ARBA" id="ARBA00022840"/>
    </source>
</evidence>
<evidence type="ECO:0000256" key="2">
    <source>
        <dbReference type="ARBA" id="ARBA00022475"/>
    </source>
</evidence>
<evidence type="ECO:0000256" key="5">
    <source>
        <dbReference type="ARBA" id="ARBA00022967"/>
    </source>
</evidence>
<dbReference type="InterPro" id="IPR017871">
    <property type="entry name" value="ABC_transporter-like_CS"/>
</dbReference>
<name>A0ABN1PYF3_9PSEU</name>
<keyword evidence="3" id="KW-0547">Nucleotide-binding</keyword>
<evidence type="ECO:0000313" key="9">
    <source>
        <dbReference type="Proteomes" id="UP001499967"/>
    </source>
</evidence>
<accession>A0ABN1PYF3</accession>
<proteinExistence type="predicted"/>
<evidence type="ECO:0000256" key="3">
    <source>
        <dbReference type="ARBA" id="ARBA00022741"/>
    </source>
</evidence>
<dbReference type="InterPro" id="IPR027417">
    <property type="entry name" value="P-loop_NTPase"/>
</dbReference>
<evidence type="ECO:0000313" key="8">
    <source>
        <dbReference type="EMBL" id="GAA0935153.1"/>
    </source>
</evidence>
<dbReference type="Gene3D" id="2.40.50.100">
    <property type="match status" value="1"/>
</dbReference>
<reference evidence="8 9" key="1">
    <citation type="journal article" date="2019" name="Int. J. Syst. Evol. Microbiol.">
        <title>The Global Catalogue of Microorganisms (GCM) 10K type strain sequencing project: providing services to taxonomists for standard genome sequencing and annotation.</title>
        <authorList>
            <consortium name="The Broad Institute Genomics Platform"/>
            <consortium name="The Broad Institute Genome Sequencing Center for Infectious Disease"/>
            <person name="Wu L."/>
            <person name="Ma J."/>
        </authorList>
    </citation>
    <scope>NUCLEOTIDE SEQUENCE [LARGE SCALE GENOMIC DNA]</scope>
    <source>
        <strain evidence="8 9">JCM 11117</strain>
    </source>
</reference>
<sequence length="391" mass="42009">MPVVNVRGLTKEFVSNGRVTKAVDNLDLTLEQGEFVCLLGPSGCGKTTTLRAIAGLEIPTSGVIEIGGDTVYSSATGTYVPPEKRGLGMVFQSYAVWPHMTVADNIAFPLKHGVGRADKSRRSEIKDRVDRMLEVMDCAHLAGRYPSELSGGQQQRVALARTLVYEPDLLLFDEPLSNLDAKLRERMRLELRELQQRLGFAALYVTHDREEALTLSDRTLVMRAGVVVQAGPPEEIYERPADVFVADFIGPVNLLPTSEVRSDAGTAVATTALGEVRCVHSAMALEEGADSLPEASVLIRPSSLLVDTGEASGPNQWVARVKSTAYLGEQVIYSLQVGDVSMTASAPAHRRVTAEYVSVTAPPEACRIVRGQLPGAAPGVRPSASPPVVHA</sequence>
<dbReference type="InterPro" id="IPR013611">
    <property type="entry name" value="Transp-assoc_OB_typ2"/>
</dbReference>
<dbReference type="InterPro" id="IPR003593">
    <property type="entry name" value="AAA+_ATPase"/>
</dbReference>
<dbReference type="Pfam" id="PF00005">
    <property type="entry name" value="ABC_tran"/>
    <property type="match status" value="1"/>
</dbReference>
<dbReference type="SUPFAM" id="SSF50331">
    <property type="entry name" value="MOP-like"/>
    <property type="match status" value="1"/>
</dbReference>